<keyword evidence="3" id="KW-1185">Reference proteome</keyword>
<name>A0ABR1SGH8_9PEZI</name>
<accession>A0ABR1SGH8</accession>
<protein>
    <recommendedName>
        <fullName evidence="4">Arrestin-like N-terminal domain-containing protein</fullName>
    </recommendedName>
</protein>
<evidence type="ECO:0000313" key="3">
    <source>
        <dbReference type="Proteomes" id="UP001396898"/>
    </source>
</evidence>
<gene>
    <name evidence="2" type="ORF">PG991_002804</name>
</gene>
<feature type="region of interest" description="Disordered" evidence="1">
    <location>
        <begin position="114"/>
        <end position="157"/>
    </location>
</feature>
<evidence type="ECO:0000313" key="2">
    <source>
        <dbReference type="EMBL" id="KAK8033406.1"/>
    </source>
</evidence>
<comment type="caution">
    <text evidence="2">The sequence shown here is derived from an EMBL/GenBank/DDBJ whole genome shotgun (WGS) entry which is preliminary data.</text>
</comment>
<organism evidence="2 3">
    <name type="scientific">Apiospora marii</name>
    <dbReference type="NCBI Taxonomy" id="335849"/>
    <lineage>
        <taxon>Eukaryota</taxon>
        <taxon>Fungi</taxon>
        <taxon>Dikarya</taxon>
        <taxon>Ascomycota</taxon>
        <taxon>Pezizomycotina</taxon>
        <taxon>Sordariomycetes</taxon>
        <taxon>Xylariomycetidae</taxon>
        <taxon>Amphisphaeriales</taxon>
        <taxon>Apiosporaceae</taxon>
        <taxon>Apiospora</taxon>
    </lineage>
</organism>
<dbReference type="InterPro" id="IPR014752">
    <property type="entry name" value="Arrestin-like_C"/>
</dbReference>
<sequence>MPRHALKGCAGLNIDITDFQSVYLPGDTLLGHVSCSQPFPPPGKKKAADNASRTEVRIRLFGRAKTKVVRKNNNSTETYRGRAVLFDQSHVMSQGAVAESARFPFAVTIPETSQPGFAARGDDWDRERSESVLLPQQQQSTASEAGKGGGHRQGFYLSSSQDDVTNHGLPSVYYFASKSGWSGSKFEAYIEYVLEASLVCPGTESVTAHFPLFIRRHSTAKPIKGGDCKFGVREASCLLRTERLLAENAERKMTFRERQRRFWNPSKTPRYTYTAKVVHPTVIQLEHPSPIPFKLFIVPKLQDELTSICPDGDLSRLPPVEFVSIELSLKSKTRIRAPGNFSKYHKEEREHEFPIRFAPLQANRTFKVSLVVRGNLRDEPPPDYSASEISTKLAEEKHITATSSESYHHDNSNGEFSIRPVDEDTVKFPSMPMLDYSQFSPSEKGQFLIGTPFDLGTHLGIHLSQTGSSTLGAAAESPFGRWLYPSFDTYNISLTYQLAWTIHLRCAGESHDVHGIAGVRVLPPSKEQDAHKKEMLGPGGMQKEYDSLAMAMGLTETALGLVADTLGAF</sequence>
<reference evidence="2 3" key="1">
    <citation type="submission" date="2023-01" db="EMBL/GenBank/DDBJ databases">
        <title>Analysis of 21 Apiospora genomes using comparative genomics revels a genus with tremendous synthesis potential of carbohydrate active enzymes and secondary metabolites.</title>
        <authorList>
            <person name="Sorensen T."/>
        </authorList>
    </citation>
    <scope>NUCLEOTIDE SEQUENCE [LARGE SCALE GENOMIC DNA]</scope>
    <source>
        <strain evidence="2 3">CBS 20057</strain>
    </source>
</reference>
<dbReference type="Proteomes" id="UP001396898">
    <property type="component" value="Unassembled WGS sequence"/>
</dbReference>
<evidence type="ECO:0008006" key="4">
    <source>
        <dbReference type="Google" id="ProtNLM"/>
    </source>
</evidence>
<proteinExistence type="predicted"/>
<evidence type="ECO:0000256" key="1">
    <source>
        <dbReference type="SAM" id="MobiDB-lite"/>
    </source>
</evidence>
<dbReference type="Gene3D" id="2.60.40.640">
    <property type="match status" value="1"/>
</dbReference>
<feature type="compositionally biased region" description="Polar residues" evidence="1">
    <location>
        <begin position="134"/>
        <end position="143"/>
    </location>
</feature>
<dbReference type="EMBL" id="JAQQWI010000006">
    <property type="protein sequence ID" value="KAK8033406.1"/>
    <property type="molecule type" value="Genomic_DNA"/>
</dbReference>
<feature type="compositionally biased region" description="Basic and acidic residues" evidence="1">
    <location>
        <begin position="120"/>
        <end position="130"/>
    </location>
</feature>